<evidence type="ECO:0000256" key="1">
    <source>
        <dbReference type="SAM" id="Phobius"/>
    </source>
</evidence>
<keyword evidence="4" id="KW-1185">Reference proteome</keyword>
<dbReference type="AlphaFoldDB" id="A0A942YID4"/>
<dbReference type="InterPro" id="IPR032250">
    <property type="entry name" value="DUF4825"/>
</dbReference>
<dbReference type="EMBL" id="JAGYPG010000003">
    <property type="protein sequence ID" value="MBS4196834.1"/>
    <property type="molecule type" value="Genomic_DNA"/>
</dbReference>
<evidence type="ECO:0000259" key="2">
    <source>
        <dbReference type="Pfam" id="PF16107"/>
    </source>
</evidence>
<sequence>MSKLGNWIIGLFVLGVILFVVVQFVVIPKQNAEAEQYLIDQNKPLTHDLEYIKQYKNPYMGNASNITNLFRHLPLNDTLKDFEIKSEELTVMVNFTKKTTDINQQLLNQSLIYNSTAAFALIDNLEKIEYRFLDQTIEVERQSVESQYQNFNELTESTKTWNEKVRNPLKSPQYVEDFIKEIMN</sequence>
<dbReference type="Pfam" id="PF16107">
    <property type="entry name" value="DUF4825"/>
    <property type="match status" value="1"/>
</dbReference>
<dbReference type="RefSeq" id="WP_213126048.1">
    <property type="nucleotide sequence ID" value="NZ_JAGYPG010000003.1"/>
</dbReference>
<comment type="caution">
    <text evidence="3">The sequence shown here is derived from an EMBL/GenBank/DDBJ whole genome shotgun (WGS) entry which is preliminary data.</text>
</comment>
<keyword evidence="1" id="KW-0472">Membrane</keyword>
<reference evidence="3 4" key="1">
    <citation type="submission" date="2021-05" db="EMBL/GenBank/DDBJ databases">
        <title>Novel Bacillus species.</title>
        <authorList>
            <person name="Liu G."/>
        </authorList>
    </citation>
    <scope>NUCLEOTIDE SEQUENCE [LARGE SCALE GENOMIC DNA]</scope>
    <source>
        <strain evidence="4">FJAT-49780</strain>
    </source>
</reference>
<dbReference type="Proteomes" id="UP000681414">
    <property type="component" value="Unassembled WGS sequence"/>
</dbReference>
<proteinExistence type="predicted"/>
<feature type="transmembrane region" description="Helical" evidence="1">
    <location>
        <begin position="6"/>
        <end position="27"/>
    </location>
</feature>
<organism evidence="3 4">
    <name type="scientific">Lederbergia citri</name>
    <dbReference type="NCBI Taxonomy" id="2833580"/>
    <lineage>
        <taxon>Bacteria</taxon>
        <taxon>Bacillati</taxon>
        <taxon>Bacillota</taxon>
        <taxon>Bacilli</taxon>
        <taxon>Bacillales</taxon>
        <taxon>Bacillaceae</taxon>
        <taxon>Lederbergia</taxon>
    </lineage>
</organism>
<gene>
    <name evidence="3" type="ORF">KHA97_17430</name>
</gene>
<keyword evidence="1" id="KW-1133">Transmembrane helix</keyword>
<evidence type="ECO:0000313" key="3">
    <source>
        <dbReference type="EMBL" id="MBS4196834.1"/>
    </source>
</evidence>
<evidence type="ECO:0000313" key="4">
    <source>
        <dbReference type="Proteomes" id="UP000681414"/>
    </source>
</evidence>
<accession>A0A942YID4</accession>
<name>A0A942YID4_9BACI</name>
<feature type="domain" description="DUF4825" evidence="2">
    <location>
        <begin position="53"/>
        <end position="135"/>
    </location>
</feature>
<keyword evidence="1" id="KW-0812">Transmembrane</keyword>
<protein>
    <submittedName>
        <fullName evidence="3">DUF4825 domain-containing protein</fullName>
    </submittedName>
</protein>